<feature type="transmembrane region" description="Helical" evidence="7">
    <location>
        <begin position="121"/>
        <end position="140"/>
    </location>
</feature>
<feature type="transmembrane region" description="Helical" evidence="7">
    <location>
        <begin position="598"/>
        <end position="620"/>
    </location>
</feature>
<comment type="similarity">
    <text evidence="7">Belongs to the binding-protein-dependent transport system permease family.</text>
</comment>
<feature type="transmembrane region" description="Helical" evidence="7">
    <location>
        <begin position="366"/>
        <end position="387"/>
    </location>
</feature>
<keyword evidence="6 7" id="KW-0472">Membrane</keyword>
<proteinExistence type="inferred from homology"/>
<dbReference type="RefSeq" id="WP_112098714.1">
    <property type="nucleotide sequence ID" value="NZ_QMBP01000008.1"/>
</dbReference>
<accession>A0A330HLW1</accession>
<protein>
    <submittedName>
        <fullName evidence="9">ABC transporter permease</fullName>
    </submittedName>
</protein>
<comment type="subcellular location">
    <subcellularLocation>
        <location evidence="1 7">Cell membrane</location>
        <topology evidence="1 7">Multi-pass membrane protein</topology>
    </subcellularLocation>
</comment>
<dbReference type="InterPro" id="IPR000515">
    <property type="entry name" value="MetI-like"/>
</dbReference>
<dbReference type="GO" id="GO:0043190">
    <property type="term" value="C:ATP-binding cassette (ABC) transporter complex"/>
    <property type="evidence" value="ECO:0007669"/>
    <property type="project" value="TreeGrafter"/>
</dbReference>
<evidence type="ECO:0000313" key="9">
    <source>
        <dbReference type="EMBL" id="RAZ89395.1"/>
    </source>
</evidence>
<dbReference type="PANTHER" id="PTHR47737">
    <property type="entry name" value="GLYCINE BETAINE/PROLINE BETAINE TRANSPORT SYSTEM PERMEASE PROTEIN PROW"/>
    <property type="match status" value="1"/>
</dbReference>
<feature type="domain" description="ABC transmembrane type-1" evidence="8">
    <location>
        <begin position="163"/>
        <end position="346"/>
    </location>
</feature>
<reference evidence="9 10" key="1">
    <citation type="submission" date="2018-07" db="EMBL/GenBank/DDBJ databases">
        <title>Diversity of Mesorhizobium strains in Brazil.</title>
        <authorList>
            <person name="Helene L.C.F."/>
            <person name="Dall'Agnol R."/>
            <person name="Delamuta J.R.M."/>
            <person name="Hungria M."/>
        </authorList>
    </citation>
    <scope>NUCLEOTIDE SEQUENCE [LARGE SCALE GENOMIC DNA]</scope>
    <source>
        <strain evidence="9 10">AC99b</strain>
    </source>
</reference>
<evidence type="ECO:0000256" key="3">
    <source>
        <dbReference type="ARBA" id="ARBA00022475"/>
    </source>
</evidence>
<evidence type="ECO:0000259" key="8">
    <source>
        <dbReference type="PROSITE" id="PS50928"/>
    </source>
</evidence>
<dbReference type="GO" id="GO:0031460">
    <property type="term" value="P:glycine betaine transport"/>
    <property type="evidence" value="ECO:0007669"/>
    <property type="project" value="TreeGrafter"/>
</dbReference>
<keyword evidence="2 7" id="KW-0813">Transport</keyword>
<keyword evidence="5 7" id="KW-1133">Transmembrane helix</keyword>
<keyword evidence="10" id="KW-1185">Reference proteome</keyword>
<dbReference type="EMBL" id="QMBP01000008">
    <property type="protein sequence ID" value="RAZ89395.1"/>
    <property type="molecule type" value="Genomic_DNA"/>
</dbReference>
<feature type="transmembrane region" description="Helical" evidence="7">
    <location>
        <begin position="459"/>
        <end position="476"/>
    </location>
</feature>
<dbReference type="Gene3D" id="1.10.3720.10">
    <property type="entry name" value="MetI-like"/>
    <property type="match status" value="2"/>
</dbReference>
<feature type="transmembrane region" description="Helical" evidence="7">
    <location>
        <begin position="483"/>
        <end position="506"/>
    </location>
</feature>
<feature type="transmembrane region" description="Helical" evidence="7">
    <location>
        <begin position="217"/>
        <end position="241"/>
    </location>
</feature>
<feature type="transmembrane region" description="Helical" evidence="7">
    <location>
        <begin position="28"/>
        <end position="47"/>
    </location>
</feature>
<dbReference type="GO" id="GO:0015871">
    <property type="term" value="P:choline transport"/>
    <property type="evidence" value="ECO:0007669"/>
    <property type="project" value="TreeGrafter"/>
</dbReference>
<keyword evidence="4 7" id="KW-0812">Transmembrane</keyword>
<evidence type="ECO:0000256" key="5">
    <source>
        <dbReference type="ARBA" id="ARBA00022989"/>
    </source>
</evidence>
<feature type="transmembrane region" description="Helical" evidence="7">
    <location>
        <begin position="434"/>
        <end position="453"/>
    </location>
</feature>
<evidence type="ECO:0000256" key="1">
    <source>
        <dbReference type="ARBA" id="ARBA00004651"/>
    </source>
</evidence>
<feature type="transmembrane region" description="Helical" evidence="7">
    <location>
        <begin position="526"/>
        <end position="551"/>
    </location>
</feature>
<sequence length="677" mass="72129">MVAVASIGFGATSVTPLLRPKWLRSSRLWVAFGLILLLAAYVGRGVLPEGLYVWPTQWLLPLLKMSNDVLNQLLRRTEVFGEPLRMWTRAGGEAIGLPMRGLQNLLTTGWTFPGSTPAETLTLPPLSWVSVVLAATYLGWLAGGRRLAVLAFATFAYFLIFDLWAAATLTLASVAFAIVVGVVFGLVLGVMLFRWGWLEAVLNPVFDVMQTIPPFSYLVPVLILFGFGPVAALVATLIFALPPMARAVVYGLRRLPDHAFELSSMTGASRWQGTSKILLPSARDDLLLGVNQLVMMALAMVILASMIGAGGLGAEVLRAIQSLKIGRGLEAGIAITLLAVLLYGYGHSIAVRRPSHLSRPQPVRHLAILAAILIIPTVAGIAIAPLAQYPAALTISTADFWSRVISWLNSNWGDGFEATRLIITLGVIRPLLTILRDLGWASIAACILCFGFALRRPSLAVLSCATLVLIAAIGYWDKLLITFNLVTVGTLLSLFVGAPLGIWAGSSRRVHAVSEVVVTTLQTLPSFVYLVPVVMLLGPGDATAVIAIALYSVATTVRYTDHAIRNVDPATIEAAVAFGATPLQTFWKVRLPLARPGLMLGLNQTILMCVGMVVITALVGSQGLELETVDAIARVEAGRGLVAGLAISALAIILDRYVGAVAQSLNAPGSSTRAKSS</sequence>
<evidence type="ECO:0000256" key="6">
    <source>
        <dbReference type="ARBA" id="ARBA00023136"/>
    </source>
</evidence>
<dbReference type="CDD" id="cd06261">
    <property type="entry name" value="TM_PBP2"/>
    <property type="match status" value="2"/>
</dbReference>
<dbReference type="PANTHER" id="PTHR47737:SF1">
    <property type="entry name" value="GLYCINE BETAINE_PROLINE BETAINE TRANSPORT SYSTEM PERMEASE PROTEIN PROW"/>
    <property type="match status" value="1"/>
</dbReference>
<name>A0A330HLW1_9HYPH</name>
<feature type="domain" description="ABC transmembrane type-1" evidence="8">
    <location>
        <begin position="479"/>
        <end position="658"/>
    </location>
</feature>
<dbReference type="AlphaFoldDB" id="A0A330HLW1"/>
<evidence type="ECO:0000256" key="2">
    <source>
        <dbReference type="ARBA" id="ARBA00022448"/>
    </source>
</evidence>
<evidence type="ECO:0000256" key="7">
    <source>
        <dbReference type="RuleBase" id="RU363032"/>
    </source>
</evidence>
<feature type="transmembrane region" description="Helical" evidence="7">
    <location>
        <begin position="329"/>
        <end position="346"/>
    </location>
</feature>
<feature type="transmembrane region" description="Helical" evidence="7">
    <location>
        <begin position="173"/>
        <end position="197"/>
    </location>
</feature>
<keyword evidence="3" id="KW-1003">Cell membrane</keyword>
<dbReference type="Proteomes" id="UP000251558">
    <property type="component" value="Unassembled WGS sequence"/>
</dbReference>
<dbReference type="PROSITE" id="PS50928">
    <property type="entry name" value="ABC_TM1"/>
    <property type="match status" value="2"/>
</dbReference>
<dbReference type="GO" id="GO:0015226">
    <property type="term" value="F:carnitine transmembrane transporter activity"/>
    <property type="evidence" value="ECO:0007669"/>
    <property type="project" value="TreeGrafter"/>
</dbReference>
<feature type="transmembrane region" description="Helical" evidence="7">
    <location>
        <begin position="147"/>
        <end position="167"/>
    </location>
</feature>
<evidence type="ECO:0000313" key="10">
    <source>
        <dbReference type="Proteomes" id="UP000251558"/>
    </source>
</evidence>
<gene>
    <name evidence="9" type="ORF">DPM33_17590</name>
</gene>
<dbReference type="SUPFAM" id="SSF161098">
    <property type="entry name" value="MetI-like"/>
    <property type="match status" value="2"/>
</dbReference>
<feature type="transmembrane region" description="Helical" evidence="7">
    <location>
        <begin position="293"/>
        <end position="317"/>
    </location>
</feature>
<dbReference type="GO" id="GO:0005275">
    <property type="term" value="F:amine transmembrane transporter activity"/>
    <property type="evidence" value="ECO:0007669"/>
    <property type="project" value="TreeGrafter"/>
</dbReference>
<organism evidence="9 10">
    <name type="scientific">Mesorhizobium hawassense</name>
    <dbReference type="NCBI Taxonomy" id="1209954"/>
    <lineage>
        <taxon>Bacteria</taxon>
        <taxon>Pseudomonadati</taxon>
        <taxon>Pseudomonadota</taxon>
        <taxon>Alphaproteobacteria</taxon>
        <taxon>Hyphomicrobiales</taxon>
        <taxon>Phyllobacteriaceae</taxon>
        <taxon>Mesorhizobium</taxon>
    </lineage>
</organism>
<evidence type="ECO:0000256" key="4">
    <source>
        <dbReference type="ARBA" id="ARBA00022692"/>
    </source>
</evidence>
<dbReference type="Pfam" id="PF00528">
    <property type="entry name" value="BPD_transp_1"/>
    <property type="match status" value="2"/>
</dbReference>
<dbReference type="OrthoDB" id="9815258at2"/>
<feature type="transmembrane region" description="Helical" evidence="7">
    <location>
        <begin position="640"/>
        <end position="658"/>
    </location>
</feature>
<dbReference type="InterPro" id="IPR035906">
    <property type="entry name" value="MetI-like_sf"/>
</dbReference>
<comment type="caution">
    <text evidence="9">The sequence shown here is derived from an EMBL/GenBank/DDBJ whole genome shotgun (WGS) entry which is preliminary data.</text>
</comment>